<evidence type="ECO:0000313" key="2">
    <source>
        <dbReference type="Proteomes" id="UP000067626"/>
    </source>
</evidence>
<evidence type="ECO:0000313" key="1">
    <source>
        <dbReference type="EMBL" id="AKT43301.1"/>
    </source>
</evidence>
<proteinExistence type="predicted"/>
<dbReference type="KEGG" id="ccro:CMC5_075330"/>
<organism evidence="1 2">
    <name type="scientific">Chondromyces crocatus</name>
    <dbReference type="NCBI Taxonomy" id="52"/>
    <lineage>
        <taxon>Bacteria</taxon>
        <taxon>Pseudomonadati</taxon>
        <taxon>Myxococcota</taxon>
        <taxon>Polyangia</taxon>
        <taxon>Polyangiales</taxon>
        <taxon>Polyangiaceae</taxon>
        <taxon>Chondromyces</taxon>
    </lineage>
</organism>
<accession>A0A0K1ER28</accession>
<dbReference type="Proteomes" id="UP000067626">
    <property type="component" value="Chromosome"/>
</dbReference>
<gene>
    <name evidence="1" type="ORF">CMC5_075330</name>
</gene>
<reference evidence="1 2" key="1">
    <citation type="submission" date="2015-07" db="EMBL/GenBank/DDBJ databases">
        <title>Genome analysis of myxobacterium Chondromyces crocatus Cm c5 reveals a high potential for natural compound synthesis and the genetic basis for the loss of fruiting body formation.</title>
        <authorList>
            <person name="Zaburannyi N."/>
            <person name="Bunk B."/>
            <person name="Maier J."/>
            <person name="Overmann J."/>
            <person name="Mueller R."/>
        </authorList>
    </citation>
    <scope>NUCLEOTIDE SEQUENCE [LARGE SCALE GENOMIC DNA]</scope>
    <source>
        <strain evidence="1 2">Cm c5</strain>
    </source>
</reference>
<sequence length="76" mass="7990">MQAVDREQGLPGQLAVSAILVTAEPTIASAVHDIAPEGRGILLLETVTPIGEFQEPIGEFCGPIGEFRSPIEGDHP</sequence>
<keyword evidence="2" id="KW-1185">Reference proteome</keyword>
<protein>
    <submittedName>
        <fullName evidence="1">Uncharacterized protein</fullName>
    </submittedName>
</protein>
<dbReference type="EMBL" id="CP012159">
    <property type="protein sequence ID" value="AKT43301.1"/>
    <property type="molecule type" value="Genomic_DNA"/>
</dbReference>
<name>A0A0K1ER28_CHOCO</name>
<dbReference type="AlphaFoldDB" id="A0A0K1ER28"/>